<evidence type="ECO:0000256" key="2">
    <source>
        <dbReference type="ARBA" id="ARBA00013163"/>
    </source>
</evidence>
<dbReference type="SUPFAM" id="SSF55681">
    <property type="entry name" value="Class II aaRS and biotin synthetases"/>
    <property type="match status" value="1"/>
</dbReference>
<evidence type="ECO:0000256" key="5">
    <source>
        <dbReference type="ARBA" id="ARBA00022598"/>
    </source>
</evidence>
<proteinExistence type="inferred from homology"/>
<evidence type="ECO:0000256" key="3">
    <source>
        <dbReference type="ARBA" id="ARBA00022490"/>
    </source>
</evidence>
<keyword evidence="7" id="KW-0547">Nucleotide-binding</keyword>
<protein>
    <recommendedName>
        <fullName evidence="2">threonine--tRNA ligase</fullName>
        <ecNumber evidence="2">6.1.1.3</ecNumber>
    </recommendedName>
    <alternativeName>
        <fullName evidence="13">Threonyl-tRNA synthetase</fullName>
    </alternativeName>
</protein>
<dbReference type="Pfam" id="PF00587">
    <property type="entry name" value="tRNA-synt_2b"/>
    <property type="match status" value="1"/>
</dbReference>
<dbReference type="NCBIfam" id="TIGR00418">
    <property type="entry name" value="thrS"/>
    <property type="match status" value="1"/>
</dbReference>
<keyword evidence="5" id="KW-0436">Ligase</keyword>
<keyword evidence="8" id="KW-0862">Zinc</keyword>
<evidence type="ECO:0000256" key="8">
    <source>
        <dbReference type="ARBA" id="ARBA00022833"/>
    </source>
</evidence>
<keyword evidence="10" id="KW-0694">RNA-binding</keyword>
<dbReference type="InterPro" id="IPR002320">
    <property type="entry name" value="Thr-tRNA-ligase_IIa"/>
</dbReference>
<name>A0A381N8J9_9ZZZZ</name>
<dbReference type="InterPro" id="IPR036621">
    <property type="entry name" value="Anticodon-bd_dom_sf"/>
</dbReference>
<dbReference type="AlphaFoldDB" id="A0A381N8J9"/>
<sequence>MLEHGSLETEGVDEAQAHRNAMRHSAAHVMADAVLKLFPEAKMGIGPPIQDGFYYDFEVSRPFTPEDLEEIEKLMNETISGGFPFQREDLSRADAEKMFSDQPYKIELIEDLPDDAVISIYRHDEFVDLCQGPHVHGTSDIPAMKLLSVAGAYWRGDEKRPMLQRIYGTAFESEQDLADHLERLEEAERRDHRNLGRQLNLFSVHDEIGPGLIVWHPKGGRVRSLVEDYWKELHYRLGYDVVYSPHIGRAQLWETSGHLDFYQEGMFAPLEIDDNQYYLKPMNCPFHIQIFRNSLHSYRELPLRFAELGTVYRYERSGVLHGLMRVRGFTQDDAHIFCTPDQVEDEVGGVLELTFELLDAFGFEEYSIALSTRPEKYVGDLDLWEHATQSLRGALEKRGLPFTVDDGGGAFYGPKIDINITDALGRAWQCTTVQFDFNLPQRFDLTYQDAEGGRSQPYMVHRAILGSMERFLGVLIEHYGAAFPLWLAPVQAVLIPIADRHIEYCESVMTKLEAAGFRAEVDTRGERMNQKIRTAQMQKVPYMLVVGDREQEADAVAVRHRDGEDLGAMPLDDFMSRLGEESQIPKGSAA</sequence>
<dbReference type="InterPro" id="IPR018163">
    <property type="entry name" value="Thr/Ala-tRNA-synth_IIc_edit"/>
</dbReference>
<keyword evidence="11" id="KW-0648">Protein biosynthesis</keyword>
<gene>
    <name evidence="16" type="ORF">METZ01_LOCUS3671</name>
</gene>
<dbReference type="CDD" id="cd00860">
    <property type="entry name" value="ThrRS_anticodon"/>
    <property type="match status" value="1"/>
</dbReference>
<dbReference type="GO" id="GO:0005737">
    <property type="term" value="C:cytoplasm"/>
    <property type="evidence" value="ECO:0007669"/>
    <property type="project" value="InterPro"/>
</dbReference>
<keyword evidence="3" id="KW-0963">Cytoplasm</keyword>
<dbReference type="EC" id="6.1.1.3" evidence="2"/>
<dbReference type="HAMAP" id="MF_00184">
    <property type="entry name" value="Thr_tRNA_synth"/>
    <property type="match status" value="1"/>
</dbReference>
<keyword evidence="12" id="KW-0030">Aminoacyl-tRNA synthetase</keyword>
<evidence type="ECO:0000256" key="6">
    <source>
        <dbReference type="ARBA" id="ARBA00022723"/>
    </source>
</evidence>
<evidence type="ECO:0000256" key="12">
    <source>
        <dbReference type="ARBA" id="ARBA00023146"/>
    </source>
</evidence>
<dbReference type="PRINTS" id="PR01047">
    <property type="entry name" value="TRNASYNTHTHR"/>
</dbReference>
<organism evidence="16">
    <name type="scientific">marine metagenome</name>
    <dbReference type="NCBI Taxonomy" id="408172"/>
    <lineage>
        <taxon>unclassified sequences</taxon>
        <taxon>metagenomes</taxon>
        <taxon>ecological metagenomes</taxon>
    </lineage>
</organism>
<dbReference type="FunFam" id="3.30.980.10:FF:000005">
    <property type="entry name" value="Threonyl-tRNA synthetase, mitochondrial"/>
    <property type="match status" value="1"/>
</dbReference>
<evidence type="ECO:0000256" key="1">
    <source>
        <dbReference type="ARBA" id="ARBA00008226"/>
    </source>
</evidence>
<dbReference type="EMBL" id="UINC01000190">
    <property type="protein sequence ID" value="SUZ50817.1"/>
    <property type="molecule type" value="Genomic_DNA"/>
</dbReference>
<comment type="catalytic activity">
    <reaction evidence="14">
        <text>tRNA(Thr) + L-threonine + ATP = L-threonyl-tRNA(Thr) + AMP + diphosphate + H(+)</text>
        <dbReference type="Rhea" id="RHEA:24624"/>
        <dbReference type="Rhea" id="RHEA-COMP:9670"/>
        <dbReference type="Rhea" id="RHEA-COMP:9704"/>
        <dbReference type="ChEBI" id="CHEBI:15378"/>
        <dbReference type="ChEBI" id="CHEBI:30616"/>
        <dbReference type="ChEBI" id="CHEBI:33019"/>
        <dbReference type="ChEBI" id="CHEBI:57926"/>
        <dbReference type="ChEBI" id="CHEBI:78442"/>
        <dbReference type="ChEBI" id="CHEBI:78534"/>
        <dbReference type="ChEBI" id="CHEBI:456215"/>
        <dbReference type="EC" id="6.1.1.3"/>
    </reaction>
</comment>
<dbReference type="InterPro" id="IPR004154">
    <property type="entry name" value="Anticodon-bd"/>
</dbReference>
<dbReference type="FunFam" id="3.30.54.20:FF:000002">
    <property type="entry name" value="Threonine--tRNA ligase"/>
    <property type="match status" value="1"/>
</dbReference>
<evidence type="ECO:0000256" key="14">
    <source>
        <dbReference type="ARBA" id="ARBA00049515"/>
    </source>
</evidence>
<dbReference type="PROSITE" id="PS50862">
    <property type="entry name" value="AA_TRNA_LIGASE_II"/>
    <property type="match status" value="1"/>
</dbReference>
<dbReference type="GO" id="GO:0006435">
    <property type="term" value="P:threonyl-tRNA aminoacylation"/>
    <property type="evidence" value="ECO:0007669"/>
    <property type="project" value="InterPro"/>
</dbReference>
<evidence type="ECO:0000313" key="16">
    <source>
        <dbReference type="EMBL" id="SUZ50817.1"/>
    </source>
</evidence>
<comment type="similarity">
    <text evidence="1">Belongs to the class-II aminoacyl-tRNA synthetase family.</text>
</comment>
<dbReference type="SUPFAM" id="SSF55186">
    <property type="entry name" value="ThrRS/AlaRS common domain"/>
    <property type="match status" value="1"/>
</dbReference>
<dbReference type="GO" id="GO:0004829">
    <property type="term" value="F:threonine-tRNA ligase activity"/>
    <property type="evidence" value="ECO:0007669"/>
    <property type="project" value="UniProtKB-EC"/>
</dbReference>
<accession>A0A381N8J9</accession>
<dbReference type="Gene3D" id="3.30.54.20">
    <property type="match status" value="1"/>
</dbReference>
<dbReference type="InterPro" id="IPR047246">
    <property type="entry name" value="ThrRS_anticodon"/>
</dbReference>
<dbReference type="InterPro" id="IPR006195">
    <property type="entry name" value="aa-tRNA-synth_II"/>
</dbReference>
<evidence type="ECO:0000256" key="11">
    <source>
        <dbReference type="ARBA" id="ARBA00022917"/>
    </source>
</evidence>
<evidence type="ECO:0000256" key="10">
    <source>
        <dbReference type="ARBA" id="ARBA00022884"/>
    </source>
</evidence>
<dbReference type="InterPro" id="IPR033728">
    <property type="entry name" value="ThrRS_core"/>
</dbReference>
<dbReference type="InterPro" id="IPR002314">
    <property type="entry name" value="aa-tRNA-synt_IIb"/>
</dbReference>
<dbReference type="GO" id="GO:0005524">
    <property type="term" value="F:ATP binding"/>
    <property type="evidence" value="ECO:0007669"/>
    <property type="project" value="UniProtKB-KW"/>
</dbReference>
<dbReference type="GO" id="GO:0000049">
    <property type="term" value="F:tRNA binding"/>
    <property type="evidence" value="ECO:0007669"/>
    <property type="project" value="UniProtKB-KW"/>
</dbReference>
<dbReference type="InterPro" id="IPR012947">
    <property type="entry name" value="tRNA_SAD"/>
</dbReference>
<dbReference type="SMART" id="SM00863">
    <property type="entry name" value="tRNA_SAD"/>
    <property type="match status" value="1"/>
</dbReference>
<dbReference type="FunFam" id="3.30.930.10:FF:000002">
    <property type="entry name" value="Threonine--tRNA ligase"/>
    <property type="match status" value="1"/>
</dbReference>
<keyword evidence="9" id="KW-0067">ATP-binding</keyword>
<keyword evidence="6" id="KW-0479">Metal-binding</keyword>
<dbReference type="InterPro" id="IPR045864">
    <property type="entry name" value="aa-tRNA-synth_II/BPL/LPL"/>
</dbReference>
<evidence type="ECO:0000256" key="13">
    <source>
        <dbReference type="ARBA" id="ARBA00031900"/>
    </source>
</evidence>
<dbReference type="SUPFAM" id="SSF52954">
    <property type="entry name" value="Class II aaRS ABD-related"/>
    <property type="match status" value="1"/>
</dbReference>
<dbReference type="Gene3D" id="3.40.50.800">
    <property type="entry name" value="Anticodon-binding domain"/>
    <property type="match status" value="1"/>
</dbReference>
<dbReference type="Pfam" id="PF07973">
    <property type="entry name" value="tRNA_SAD"/>
    <property type="match status" value="1"/>
</dbReference>
<dbReference type="Gene3D" id="3.30.980.10">
    <property type="entry name" value="Threonyl-trna Synthetase, Chain A, domain 2"/>
    <property type="match status" value="1"/>
</dbReference>
<dbReference type="FunFam" id="3.40.50.800:FF:000001">
    <property type="entry name" value="Threonine--tRNA ligase"/>
    <property type="match status" value="1"/>
</dbReference>
<dbReference type="GO" id="GO:0046872">
    <property type="term" value="F:metal ion binding"/>
    <property type="evidence" value="ECO:0007669"/>
    <property type="project" value="UniProtKB-KW"/>
</dbReference>
<reference evidence="16" key="1">
    <citation type="submission" date="2018-05" db="EMBL/GenBank/DDBJ databases">
        <authorList>
            <person name="Lanie J.A."/>
            <person name="Ng W.-L."/>
            <person name="Kazmierczak K.M."/>
            <person name="Andrzejewski T.M."/>
            <person name="Davidsen T.M."/>
            <person name="Wayne K.J."/>
            <person name="Tettelin H."/>
            <person name="Glass J.I."/>
            <person name="Rusch D."/>
            <person name="Podicherti R."/>
            <person name="Tsui H.-C.T."/>
            <person name="Winkler M.E."/>
        </authorList>
    </citation>
    <scope>NUCLEOTIDE SEQUENCE</scope>
</reference>
<dbReference type="Pfam" id="PF03129">
    <property type="entry name" value="HGTP_anticodon"/>
    <property type="match status" value="1"/>
</dbReference>
<keyword evidence="4" id="KW-0820">tRNA-binding</keyword>
<evidence type="ECO:0000256" key="7">
    <source>
        <dbReference type="ARBA" id="ARBA00022741"/>
    </source>
</evidence>
<evidence type="ECO:0000256" key="4">
    <source>
        <dbReference type="ARBA" id="ARBA00022555"/>
    </source>
</evidence>
<feature type="domain" description="Aminoacyl-transfer RNA synthetases class-II family profile" evidence="15">
    <location>
        <begin position="179"/>
        <end position="484"/>
    </location>
</feature>
<dbReference type="PANTHER" id="PTHR11451:SF44">
    <property type="entry name" value="THREONINE--TRNA LIGASE, CHLOROPLASTIC_MITOCHONDRIAL 2"/>
    <property type="match status" value="1"/>
</dbReference>
<evidence type="ECO:0000256" key="9">
    <source>
        <dbReference type="ARBA" id="ARBA00022840"/>
    </source>
</evidence>
<evidence type="ECO:0000259" key="15">
    <source>
        <dbReference type="PROSITE" id="PS50862"/>
    </source>
</evidence>
<dbReference type="CDD" id="cd00771">
    <property type="entry name" value="ThrRS_core"/>
    <property type="match status" value="1"/>
</dbReference>
<dbReference type="PANTHER" id="PTHR11451">
    <property type="entry name" value="THREONINE-TRNA LIGASE"/>
    <property type="match status" value="1"/>
</dbReference>
<dbReference type="Gene3D" id="3.30.930.10">
    <property type="entry name" value="Bira Bifunctional Protein, Domain 2"/>
    <property type="match status" value="1"/>
</dbReference>